<proteinExistence type="evidence at transcript level"/>
<dbReference type="SUPFAM" id="SSF48264">
    <property type="entry name" value="Cytochrome P450"/>
    <property type="match status" value="1"/>
</dbReference>
<dbReference type="Gene3D" id="1.10.630.10">
    <property type="entry name" value="Cytochrome P450"/>
    <property type="match status" value="1"/>
</dbReference>
<dbReference type="GO" id="GO:0020037">
    <property type="term" value="F:heme binding"/>
    <property type="evidence" value="ECO:0007669"/>
    <property type="project" value="InterPro"/>
</dbReference>
<dbReference type="GO" id="GO:0016705">
    <property type="term" value="F:oxidoreductase activity, acting on paired donors, with incorporation or reduction of molecular oxygen"/>
    <property type="evidence" value="ECO:0007669"/>
    <property type="project" value="InterPro"/>
</dbReference>
<dbReference type="InterPro" id="IPR001128">
    <property type="entry name" value="Cyt_P450"/>
</dbReference>
<evidence type="ECO:0000313" key="3">
    <source>
        <dbReference type="EMBL" id="ABG20805.1"/>
    </source>
</evidence>
<protein>
    <submittedName>
        <fullName evidence="3">Cytochrome P450</fullName>
    </submittedName>
</protein>
<keyword evidence="2" id="KW-0503">Monooxygenase</keyword>
<dbReference type="GO" id="GO:0004497">
    <property type="term" value="F:monooxygenase activity"/>
    <property type="evidence" value="ECO:0007669"/>
    <property type="project" value="UniProtKB-KW"/>
</dbReference>
<dbReference type="GO" id="GO:0005506">
    <property type="term" value="F:iron ion binding"/>
    <property type="evidence" value="ECO:0007669"/>
    <property type="project" value="InterPro"/>
</dbReference>
<name>A5X5A6_LEPDE</name>
<dbReference type="OrthoDB" id="1470350at2759"/>
<dbReference type="EMBL" id="DQ631651">
    <property type="protein sequence ID" value="ABG20805.1"/>
    <property type="molecule type" value="mRNA"/>
</dbReference>
<dbReference type="Pfam" id="PF00067">
    <property type="entry name" value="p450"/>
    <property type="match status" value="1"/>
</dbReference>
<comment type="similarity">
    <text evidence="1">Belongs to the cytochrome P450 family.</text>
</comment>
<reference evidence="3" key="1">
    <citation type="submission" date="2006-05" db="EMBL/GenBank/DDBJ databases">
        <title>Cloning and characterization of cytochrome P450 cDNAs from Colorado potato beetle using degenerate RACE.</title>
        <authorList>
            <person name="Zhang J."/>
            <person name="Pelletier Y."/>
            <person name="Goyer C."/>
        </authorList>
    </citation>
    <scope>NUCLEOTIDE SEQUENCE</scope>
</reference>
<dbReference type="AlphaFoldDB" id="A5X5A6"/>
<evidence type="ECO:0000256" key="1">
    <source>
        <dbReference type="ARBA" id="ARBA00010617"/>
    </source>
</evidence>
<evidence type="ECO:0000256" key="2">
    <source>
        <dbReference type="ARBA" id="ARBA00023033"/>
    </source>
</evidence>
<gene>
    <name evidence="3" type="primary">CYP4Q10</name>
</gene>
<accession>A5X5A6</accession>
<organism evidence="3">
    <name type="scientific">Leptinotarsa decemlineata</name>
    <name type="common">Colorado potato beetle</name>
    <name type="synonym">Doryphora decemlineata</name>
    <dbReference type="NCBI Taxonomy" id="7539"/>
    <lineage>
        <taxon>Eukaryota</taxon>
        <taxon>Metazoa</taxon>
        <taxon>Ecdysozoa</taxon>
        <taxon>Arthropoda</taxon>
        <taxon>Hexapoda</taxon>
        <taxon>Insecta</taxon>
        <taxon>Pterygota</taxon>
        <taxon>Neoptera</taxon>
        <taxon>Endopterygota</taxon>
        <taxon>Coleoptera</taxon>
        <taxon>Polyphaga</taxon>
        <taxon>Cucujiformia</taxon>
        <taxon>Chrysomeloidea</taxon>
        <taxon>Chrysomelidae</taxon>
        <taxon>Chrysomelinae</taxon>
        <taxon>Doryphorini</taxon>
        <taxon>Leptinotarsa</taxon>
    </lineage>
</organism>
<sequence length="64" mass="7309">GEGPSNCIGQKFAMLELKTVYCGILRNFILEPVDTPNTLRLIPDLILRTENVSLEVKFRLRHPQ</sequence>
<keyword evidence="2" id="KW-0560">Oxidoreductase</keyword>
<dbReference type="InterPro" id="IPR036396">
    <property type="entry name" value="Cyt_P450_sf"/>
</dbReference>
<feature type="non-terminal residue" evidence="3">
    <location>
        <position position="1"/>
    </location>
</feature>